<keyword evidence="2" id="KW-1185">Reference proteome</keyword>
<protein>
    <submittedName>
        <fullName evidence="1">10511_t:CDS:1</fullName>
    </submittedName>
</protein>
<reference evidence="1" key="1">
    <citation type="submission" date="2021-06" db="EMBL/GenBank/DDBJ databases">
        <authorList>
            <person name="Kallberg Y."/>
            <person name="Tangrot J."/>
            <person name="Rosling A."/>
        </authorList>
    </citation>
    <scope>NUCLEOTIDE SEQUENCE</scope>
    <source>
        <strain evidence="1">AU212A</strain>
    </source>
</reference>
<evidence type="ECO:0000313" key="1">
    <source>
        <dbReference type="EMBL" id="CAG8662468.1"/>
    </source>
</evidence>
<dbReference type="EMBL" id="CAJVPM010026550">
    <property type="protein sequence ID" value="CAG8662468.1"/>
    <property type="molecule type" value="Genomic_DNA"/>
</dbReference>
<comment type="caution">
    <text evidence="1">The sequence shown here is derived from an EMBL/GenBank/DDBJ whole genome shotgun (WGS) entry which is preliminary data.</text>
</comment>
<evidence type="ECO:0000313" key="2">
    <source>
        <dbReference type="Proteomes" id="UP000789860"/>
    </source>
</evidence>
<gene>
    <name evidence="1" type="ORF">SCALOS_LOCUS9081</name>
</gene>
<accession>A0ACA9NNK9</accession>
<organism evidence="1 2">
    <name type="scientific">Scutellospora calospora</name>
    <dbReference type="NCBI Taxonomy" id="85575"/>
    <lineage>
        <taxon>Eukaryota</taxon>
        <taxon>Fungi</taxon>
        <taxon>Fungi incertae sedis</taxon>
        <taxon>Mucoromycota</taxon>
        <taxon>Glomeromycotina</taxon>
        <taxon>Glomeromycetes</taxon>
        <taxon>Diversisporales</taxon>
        <taxon>Gigasporaceae</taxon>
        <taxon>Scutellospora</taxon>
    </lineage>
</organism>
<name>A0ACA9NNK9_9GLOM</name>
<sequence>WKGGYNYDIKERLKTFLQTKHIKYRSFIKYCNYSRNDFRKFLILGQDVSRKSYILNKKSLRSIIKKTYLKHINKGQIKRSYPIILYNLGNCFRFYKKKELMFEFFERSGKLGFKKTIQAIYDKTMWITLSERSFLKVDEERFHKSLKYICEK</sequence>
<proteinExistence type="predicted"/>
<dbReference type="Proteomes" id="UP000789860">
    <property type="component" value="Unassembled WGS sequence"/>
</dbReference>
<feature type="non-terminal residue" evidence="1">
    <location>
        <position position="1"/>
    </location>
</feature>